<feature type="signal peptide" evidence="6">
    <location>
        <begin position="1"/>
        <end position="20"/>
    </location>
</feature>
<keyword evidence="9" id="KW-1185">Reference proteome</keyword>
<dbReference type="GO" id="GO:0030125">
    <property type="term" value="C:clathrin vesicle coat"/>
    <property type="evidence" value="ECO:0007669"/>
    <property type="project" value="TreeGrafter"/>
</dbReference>
<evidence type="ECO:0000313" key="9">
    <source>
        <dbReference type="Proteomes" id="UP000579812"/>
    </source>
</evidence>
<reference evidence="8 9" key="1">
    <citation type="submission" date="2020-04" db="EMBL/GenBank/DDBJ databases">
        <title>Chromosome-level genome assembly of a cyprinid fish Onychostoma macrolepis by integration of Nanopore Sequencing, Bionano and Hi-C technology.</title>
        <authorList>
            <person name="Wang D."/>
        </authorList>
    </citation>
    <scope>NUCLEOTIDE SEQUENCE [LARGE SCALE GENOMIC DNA]</scope>
    <source>
        <strain evidence="8">SWU-2019</strain>
        <tissue evidence="8">Muscle</tissue>
    </source>
</reference>
<dbReference type="EMBL" id="JAAMOB010000022">
    <property type="protein sequence ID" value="KAF4097175.1"/>
    <property type="molecule type" value="Genomic_DNA"/>
</dbReference>
<keyword evidence="6" id="KW-0732">Signal</keyword>
<evidence type="ECO:0000256" key="1">
    <source>
        <dbReference type="ARBA" id="ARBA00002550"/>
    </source>
</evidence>
<feature type="domain" description="NECAP PHear" evidence="7">
    <location>
        <begin position="231"/>
        <end position="295"/>
    </location>
</feature>
<dbReference type="Pfam" id="PF15207">
    <property type="entry name" value="TMEM240"/>
    <property type="match status" value="1"/>
</dbReference>
<comment type="caution">
    <text evidence="8">The sequence shown here is derived from an EMBL/GenBank/DDBJ whole genome shotgun (WGS) entry which is preliminary data.</text>
</comment>
<feature type="region of interest" description="Disordered" evidence="4">
    <location>
        <begin position="299"/>
        <end position="341"/>
    </location>
</feature>
<evidence type="ECO:0000256" key="2">
    <source>
        <dbReference type="ARBA" id="ARBA00004640"/>
    </source>
</evidence>
<protein>
    <recommendedName>
        <fullName evidence="7">NECAP PHear domain-containing protein</fullName>
    </recommendedName>
</protein>
<dbReference type="PANTHER" id="PTHR12847">
    <property type="entry name" value="ATP-BINDING CASSETTE ABC TRANSPORTER-RELATED"/>
    <property type="match status" value="1"/>
</dbReference>
<comment type="function">
    <text evidence="1">Involved in endocytosis.</text>
</comment>
<dbReference type="PANTHER" id="PTHR12847:SF16">
    <property type="entry name" value="ADAPTIN EAR-BINDING COAT-ASSOCIATED PROTEIN 2"/>
    <property type="match status" value="1"/>
</dbReference>
<name>A0A7J6BSA8_9TELE</name>
<feature type="compositionally biased region" description="Low complexity" evidence="4">
    <location>
        <begin position="307"/>
        <end position="316"/>
    </location>
</feature>
<keyword evidence="5" id="KW-0472">Membrane</keyword>
<comment type="subcellular location">
    <subcellularLocation>
        <location evidence="2">Cytoplasmic vesicle</location>
        <location evidence="2">Clathrin-coated vesicle membrane</location>
    </subcellularLocation>
</comment>
<keyword evidence="5" id="KW-0812">Transmembrane</keyword>
<keyword evidence="5" id="KW-1133">Transmembrane helix</keyword>
<dbReference type="InterPro" id="IPR012466">
    <property type="entry name" value="NECAP_PHear"/>
</dbReference>
<comment type="similarity">
    <text evidence="3">Belongs to the NECAP family.</text>
</comment>
<dbReference type="Proteomes" id="UP000579812">
    <property type="component" value="Unassembled WGS sequence"/>
</dbReference>
<evidence type="ECO:0000259" key="7">
    <source>
        <dbReference type="Pfam" id="PF07933"/>
    </source>
</evidence>
<evidence type="ECO:0000256" key="5">
    <source>
        <dbReference type="SAM" id="Phobius"/>
    </source>
</evidence>
<dbReference type="GO" id="GO:0006897">
    <property type="term" value="P:endocytosis"/>
    <property type="evidence" value="ECO:0007669"/>
    <property type="project" value="InterPro"/>
</dbReference>
<dbReference type="CDD" id="cd13228">
    <property type="entry name" value="PHear_NECAP"/>
    <property type="match status" value="1"/>
</dbReference>
<feature type="chain" id="PRO_5029867966" description="NECAP PHear domain-containing protein" evidence="6">
    <location>
        <begin position="21"/>
        <end position="389"/>
    </location>
</feature>
<dbReference type="InterPro" id="IPR011993">
    <property type="entry name" value="PH-like_dom_sf"/>
</dbReference>
<dbReference type="SUPFAM" id="SSF50729">
    <property type="entry name" value="PH domain-like"/>
    <property type="match status" value="1"/>
</dbReference>
<proteinExistence type="inferred from homology"/>
<feature type="transmembrane region" description="Helical" evidence="5">
    <location>
        <begin position="78"/>
        <end position="99"/>
    </location>
</feature>
<organism evidence="8 9">
    <name type="scientific">Onychostoma macrolepis</name>
    <dbReference type="NCBI Taxonomy" id="369639"/>
    <lineage>
        <taxon>Eukaryota</taxon>
        <taxon>Metazoa</taxon>
        <taxon>Chordata</taxon>
        <taxon>Craniata</taxon>
        <taxon>Vertebrata</taxon>
        <taxon>Euteleostomi</taxon>
        <taxon>Actinopterygii</taxon>
        <taxon>Neopterygii</taxon>
        <taxon>Teleostei</taxon>
        <taxon>Ostariophysi</taxon>
        <taxon>Cypriniformes</taxon>
        <taxon>Cyprinidae</taxon>
        <taxon>Acrossocheilinae</taxon>
        <taxon>Onychostoma</taxon>
    </lineage>
</organism>
<dbReference type="InterPro" id="IPR027947">
    <property type="entry name" value="TMEM240"/>
</dbReference>
<gene>
    <name evidence="8" type="ORF">G5714_021183</name>
</gene>
<feature type="region of interest" description="Disordered" evidence="4">
    <location>
        <begin position="354"/>
        <end position="389"/>
    </location>
</feature>
<dbReference type="Gene3D" id="2.30.29.30">
    <property type="entry name" value="Pleckstrin-homology domain (PH domain)/Phosphotyrosine-binding domain (PTB)"/>
    <property type="match status" value="2"/>
</dbReference>
<evidence type="ECO:0000313" key="8">
    <source>
        <dbReference type="EMBL" id="KAF4097175.1"/>
    </source>
</evidence>
<dbReference type="AlphaFoldDB" id="A0A7J6BSA8"/>
<evidence type="ECO:0000256" key="6">
    <source>
        <dbReference type="SAM" id="SignalP"/>
    </source>
</evidence>
<accession>A0A7J6BSA8</accession>
<evidence type="ECO:0000256" key="3">
    <source>
        <dbReference type="ARBA" id="ARBA00007736"/>
    </source>
</evidence>
<sequence length="389" mass="43270">MKMMFMVSGAVLVLAIVCLSDMNALLDRFHNFILPRMRGPERVCHCTCGRHHVEYVIPYEGSVGSSGASSVSKQELDLVLGLLMGFCISWMLLWLDAALRFWRSSRHYDGDLWRWVWRVCNLRELRRRLQTRRWTEDAGNNTLHLKQKLRKRKRSDASNGCVSVMMADSNDQYESVLCVKPEVHVYRIPPRSSNRGYRAADWKLEEPAWSGRMKITAKGKVAFIKLEDRNTGRHAFIGVGFADRGDSFDFNVALQDHFKWVKQESELARQEAAHVSAPKLDLGFKEGQTIKINIGNIKKKDSGGAAGKSRPMGGALLPPPPGVKSSAMVPPPSVQQTTPTAPTGSVVILDFEDSAPAPAVAPPSQDLWGDFTAAGSGSAQDSRTGWVQF</sequence>
<feature type="compositionally biased region" description="Polar residues" evidence="4">
    <location>
        <begin position="375"/>
        <end position="389"/>
    </location>
</feature>
<evidence type="ECO:0000256" key="4">
    <source>
        <dbReference type="SAM" id="MobiDB-lite"/>
    </source>
</evidence>
<dbReference type="Pfam" id="PF07933">
    <property type="entry name" value="DUF1681"/>
    <property type="match status" value="1"/>
</dbReference>